<reference evidence="1 2" key="1">
    <citation type="submission" date="2019-05" db="EMBL/GenBank/DDBJ databases">
        <title>Another draft genome of Portunus trituberculatus and its Hox gene families provides insights of decapod evolution.</title>
        <authorList>
            <person name="Jeong J.-H."/>
            <person name="Song I."/>
            <person name="Kim S."/>
            <person name="Choi T."/>
            <person name="Kim D."/>
            <person name="Ryu S."/>
            <person name="Kim W."/>
        </authorList>
    </citation>
    <scope>NUCLEOTIDE SEQUENCE [LARGE SCALE GENOMIC DNA]</scope>
    <source>
        <tissue evidence="1">Muscle</tissue>
    </source>
</reference>
<accession>A0A5B7FKT8</accession>
<proteinExistence type="predicted"/>
<name>A0A5B7FKT8_PORTR</name>
<evidence type="ECO:0000313" key="1">
    <source>
        <dbReference type="EMBL" id="MPC48300.1"/>
    </source>
</evidence>
<protein>
    <submittedName>
        <fullName evidence="1">Uncharacterized protein</fullName>
    </submittedName>
</protein>
<gene>
    <name evidence="1" type="ORF">E2C01_042068</name>
</gene>
<keyword evidence="2" id="KW-1185">Reference proteome</keyword>
<dbReference type="EMBL" id="VSRR010008208">
    <property type="protein sequence ID" value="MPC48300.1"/>
    <property type="molecule type" value="Genomic_DNA"/>
</dbReference>
<organism evidence="1 2">
    <name type="scientific">Portunus trituberculatus</name>
    <name type="common">Swimming crab</name>
    <name type="synonym">Neptunus trituberculatus</name>
    <dbReference type="NCBI Taxonomy" id="210409"/>
    <lineage>
        <taxon>Eukaryota</taxon>
        <taxon>Metazoa</taxon>
        <taxon>Ecdysozoa</taxon>
        <taxon>Arthropoda</taxon>
        <taxon>Crustacea</taxon>
        <taxon>Multicrustacea</taxon>
        <taxon>Malacostraca</taxon>
        <taxon>Eumalacostraca</taxon>
        <taxon>Eucarida</taxon>
        <taxon>Decapoda</taxon>
        <taxon>Pleocyemata</taxon>
        <taxon>Brachyura</taxon>
        <taxon>Eubrachyura</taxon>
        <taxon>Portunoidea</taxon>
        <taxon>Portunidae</taxon>
        <taxon>Portuninae</taxon>
        <taxon>Portunus</taxon>
    </lineage>
</organism>
<comment type="caution">
    <text evidence="1">The sequence shown here is derived from an EMBL/GenBank/DDBJ whole genome shotgun (WGS) entry which is preliminary data.</text>
</comment>
<dbReference type="AlphaFoldDB" id="A0A5B7FKT8"/>
<dbReference type="Proteomes" id="UP000324222">
    <property type="component" value="Unassembled WGS sequence"/>
</dbReference>
<sequence>MKGIGVEFLKAVTKDQFPVKKLFGNEFVGRARAVYRPTSHFPPPSFTLHLLFLPLLLPPPCSPPSSLLTSHPPHSQARHSPPFAPIYMSVAPHVGKLPGIRWWLRCCVTSFPSPMAVGVGVGVGCEVWKGRGGG</sequence>
<evidence type="ECO:0000313" key="2">
    <source>
        <dbReference type="Proteomes" id="UP000324222"/>
    </source>
</evidence>